<gene>
    <name evidence="1" type="ORF">BN59_01447</name>
</gene>
<dbReference type="Proteomes" id="UP000044071">
    <property type="component" value="Unassembled WGS sequence"/>
</dbReference>
<reference evidence="1 2" key="1">
    <citation type="submission" date="2014-06" db="EMBL/GenBank/DDBJ databases">
        <authorList>
            <person name="Urmite Genomes Urmite Genomes"/>
        </authorList>
    </citation>
    <scope>NUCLEOTIDE SEQUENCE [LARGE SCALE GENOMIC DNA]</scope>
</reference>
<dbReference type="AlphaFoldDB" id="A0A078KRU4"/>
<evidence type="ECO:0000313" key="1">
    <source>
        <dbReference type="EMBL" id="CDZ77165.1"/>
    </source>
</evidence>
<sequence>MQSCESDLDFEAGVPLNPEQMNVLVQETLMSALVATDGLVKAKHLSYDPSKRPELTAERVLKDNMLPLDNARTLRGRGPWVSEVKTNYQLAYETGLVK</sequence>
<dbReference type="RefSeq" id="WP_043873555.1">
    <property type="nucleotide sequence ID" value="NZ_CCVW01000001.1"/>
</dbReference>
<organism evidence="1 2">
    <name type="scientific">Legionella massiliensis</name>
    <dbReference type="NCBI Taxonomy" id="1034943"/>
    <lineage>
        <taxon>Bacteria</taxon>
        <taxon>Pseudomonadati</taxon>
        <taxon>Pseudomonadota</taxon>
        <taxon>Gammaproteobacteria</taxon>
        <taxon>Legionellales</taxon>
        <taxon>Legionellaceae</taxon>
        <taxon>Legionella</taxon>
    </lineage>
</organism>
<proteinExistence type="predicted"/>
<keyword evidence="2" id="KW-1185">Reference proteome</keyword>
<accession>A0A078KRU4</accession>
<protein>
    <submittedName>
        <fullName evidence="1">Uncharacterized protein</fullName>
    </submittedName>
</protein>
<dbReference type="EMBL" id="CCSB01000001">
    <property type="protein sequence ID" value="CDZ77165.1"/>
    <property type="molecule type" value="Genomic_DNA"/>
</dbReference>
<name>A0A078KRU4_9GAMM</name>
<evidence type="ECO:0000313" key="2">
    <source>
        <dbReference type="Proteomes" id="UP000044071"/>
    </source>
</evidence>